<dbReference type="SUPFAM" id="SSF52317">
    <property type="entry name" value="Class I glutamine amidotransferase-like"/>
    <property type="match status" value="1"/>
</dbReference>
<dbReference type="CDD" id="cd01745">
    <property type="entry name" value="GATase1_2"/>
    <property type="match status" value="1"/>
</dbReference>
<reference evidence="2" key="1">
    <citation type="journal article" date="2019" name="Int. J. Syst. Evol. Microbiol.">
        <title>The Global Catalogue of Microorganisms (GCM) 10K type strain sequencing project: providing services to taxonomists for standard genome sequencing and annotation.</title>
        <authorList>
            <consortium name="The Broad Institute Genomics Platform"/>
            <consortium name="The Broad Institute Genome Sequencing Center for Infectious Disease"/>
            <person name="Wu L."/>
            <person name="Ma J."/>
        </authorList>
    </citation>
    <scope>NUCLEOTIDE SEQUENCE [LARGE SCALE GENOMIC DNA]</scope>
    <source>
        <strain evidence="2">KCTC 23701</strain>
    </source>
</reference>
<dbReference type="Proteomes" id="UP000604737">
    <property type="component" value="Unassembled WGS sequence"/>
</dbReference>
<dbReference type="Pfam" id="PF07722">
    <property type="entry name" value="Peptidase_C26"/>
    <property type="match status" value="1"/>
</dbReference>
<evidence type="ECO:0000313" key="2">
    <source>
        <dbReference type="Proteomes" id="UP000604737"/>
    </source>
</evidence>
<dbReference type="InterPro" id="IPR011697">
    <property type="entry name" value="Peptidase_C26"/>
</dbReference>
<accession>A0ABQ3H4G6</accession>
<organism evidence="1 2">
    <name type="scientific">Jeongeupia chitinilytica</name>
    <dbReference type="NCBI Taxonomy" id="1041641"/>
    <lineage>
        <taxon>Bacteria</taxon>
        <taxon>Pseudomonadati</taxon>
        <taxon>Pseudomonadota</taxon>
        <taxon>Betaproteobacteria</taxon>
        <taxon>Neisseriales</taxon>
        <taxon>Chitinibacteraceae</taxon>
        <taxon>Jeongeupia</taxon>
    </lineage>
</organism>
<dbReference type="PROSITE" id="PS51273">
    <property type="entry name" value="GATASE_TYPE_1"/>
    <property type="match status" value="1"/>
</dbReference>
<name>A0ABQ3H4G6_9NEIS</name>
<dbReference type="PANTHER" id="PTHR43235">
    <property type="entry name" value="GLUTAMINE AMIDOTRANSFERASE PB2B2.05-RELATED"/>
    <property type="match status" value="1"/>
</dbReference>
<dbReference type="InterPro" id="IPR044668">
    <property type="entry name" value="PuuD-like"/>
</dbReference>
<keyword evidence="2" id="KW-1185">Reference proteome</keyword>
<dbReference type="EMBL" id="BMYO01000009">
    <property type="protein sequence ID" value="GHD68057.1"/>
    <property type="molecule type" value="Genomic_DNA"/>
</dbReference>
<dbReference type="Gene3D" id="3.40.50.880">
    <property type="match status" value="1"/>
</dbReference>
<dbReference type="PANTHER" id="PTHR43235:SF1">
    <property type="entry name" value="GLUTAMINE AMIDOTRANSFERASE PB2B2.05-RELATED"/>
    <property type="match status" value="1"/>
</dbReference>
<proteinExistence type="predicted"/>
<keyword evidence="1" id="KW-0315">Glutamine amidotransferase</keyword>
<comment type="caution">
    <text evidence="1">The sequence shown here is derived from an EMBL/GenBank/DDBJ whole genome shotgun (WGS) entry which is preliminary data.</text>
</comment>
<protein>
    <submittedName>
        <fullName evidence="1">Glutamine amidotransferase</fullName>
    </submittedName>
</protein>
<dbReference type="InterPro" id="IPR029062">
    <property type="entry name" value="Class_I_gatase-like"/>
</dbReference>
<evidence type="ECO:0000313" key="1">
    <source>
        <dbReference type="EMBL" id="GHD68057.1"/>
    </source>
</evidence>
<gene>
    <name evidence="1" type="ORF">GCM10007350_32670</name>
</gene>
<sequence length="240" mass="25572">MNDSQFFHLVTEKYIAAALGAGGVPVLIPALGETVAPQEWLARVDGLLLTGSPSNIEPQRYGGMPVDGDFNDAQRDATTLPLIRAAIDAGVPLLGICRGFQEINVAFGGSLNPALHDSPGLLDHREPKGAADVRYGPAHPVTLVPGGLLHRLIGEDELRVNSLHKQGIATLGRGLVAEAHAPDGLIEAFRVADADFAVAVQWHPEWRFADNPASRALFAAFGAACRRQQARHDQPGRRPA</sequence>